<dbReference type="GO" id="GO:0005886">
    <property type="term" value="C:plasma membrane"/>
    <property type="evidence" value="ECO:0007669"/>
    <property type="project" value="TreeGrafter"/>
</dbReference>
<keyword evidence="1" id="KW-0479">Metal-binding</keyword>
<protein>
    <submittedName>
        <fullName evidence="2">Glycoside hydrolase family 88 protein</fullName>
    </submittedName>
</protein>
<dbReference type="AlphaFoldDB" id="A0A923LPJ7"/>
<dbReference type="GO" id="GO:0005975">
    <property type="term" value="P:carbohydrate metabolic process"/>
    <property type="evidence" value="ECO:0007669"/>
    <property type="project" value="InterPro"/>
</dbReference>
<dbReference type="SUPFAM" id="SSF158745">
    <property type="entry name" value="LanC-like"/>
    <property type="match status" value="1"/>
</dbReference>
<keyword evidence="1" id="KW-0862">Zinc</keyword>
<dbReference type="GO" id="GO:0031179">
    <property type="term" value="P:peptide modification"/>
    <property type="evidence" value="ECO:0007669"/>
    <property type="project" value="InterPro"/>
</dbReference>
<dbReference type="Gene3D" id="1.50.10.10">
    <property type="match status" value="3"/>
</dbReference>
<feature type="binding site" evidence="1">
    <location>
        <position position="369"/>
    </location>
    <ligand>
        <name>Zn(2+)</name>
        <dbReference type="ChEBI" id="CHEBI:29105"/>
    </ligand>
</feature>
<dbReference type="SMART" id="SM01260">
    <property type="entry name" value="LANC_like"/>
    <property type="match status" value="1"/>
</dbReference>
<organism evidence="2 3">
    <name type="scientific">Roseburia zhanii</name>
    <dbReference type="NCBI Taxonomy" id="2763064"/>
    <lineage>
        <taxon>Bacteria</taxon>
        <taxon>Bacillati</taxon>
        <taxon>Bacillota</taxon>
        <taxon>Clostridia</taxon>
        <taxon>Lachnospirales</taxon>
        <taxon>Lachnospiraceae</taxon>
        <taxon>Roseburia</taxon>
    </lineage>
</organism>
<dbReference type="CDD" id="cd04434">
    <property type="entry name" value="LanC_like"/>
    <property type="match status" value="1"/>
</dbReference>
<comment type="caution">
    <text evidence="2">The sequence shown here is derived from an EMBL/GenBank/DDBJ whole genome shotgun (WGS) entry which is preliminary data.</text>
</comment>
<dbReference type="RefSeq" id="WP_186867299.1">
    <property type="nucleotide sequence ID" value="NZ_JACOPH010000009.1"/>
</dbReference>
<dbReference type="Pfam" id="PF05147">
    <property type="entry name" value="LANC_like"/>
    <property type="match status" value="1"/>
</dbReference>
<reference evidence="2" key="1">
    <citation type="submission" date="2020-08" db="EMBL/GenBank/DDBJ databases">
        <title>Genome public.</title>
        <authorList>
            <person name="Liu C."/>
            <person name="Sun Q."/>
        </authorList>
    </citation>
    <scope>NUCLEOTIDE SEQUENCE</scope>
    <source>
        <strain evidence="2">BX1005</strain>
    </source>
</reference>
<dbReference type="GO" id="GO:0016787">
    <property type="term" value="F:hydrolase activity"/>
    <property type="evidence" value="ECO:0007669"/>
    <property type="project" value="UniProtKB-KW"/>
</dbReference>
<evidence type="ECO:0000313" key="3">
    <source>
        <dbReference type="Proteomes" id="UP000606720"/>
    </source>
</evidence>
<keyword evidence="3" id="KW-1185">Reference proteome</keyword>
<name>A0A923LPJ7_9FIRM</name>
<dbReference type="EMBL" id="JACOPH010000009">
    <property type="protein sequence ID" value="MBC5714662.1"/>
    <property type="molecule type" value="Genomic_DNA"/>
</dbReference>
<accession>A0A923LPJ7</accession>
<dbReference type="PANTHER" id="PTHR12736:SF7">
    <property type="entry name" value="LANC-LIKE PROTEIN 3"/>
    <property type="match status" value="1"/>
</dbReference>
<feature type="binding site" evidence="1">
    <location>
        <position position="316"/>
    </location>
    <ligand>
        <name>Zn(2+)</name>
        <dbReference type="ChEBI" id="CHEBI:29105"/>
    </ligand>
</feature>
<dbReference type="Proteomes" id="UP000606720">
    <property type="component" value="Unassembled WGS sequence"/>
</dbReference>
<dbReference type="GO" id="GO:0046872">
    <property type="term" value="F:metal ion binding"/>
    <property type="evidence" value="ECO:0007669"/>
    <property type="project" value="UniProtKB-KW"/>
</dbReference>
<dbReference type="PRINTS" id="PR01950">
    <property type="entry name" value="LANCSUPER"/>
</dbReference>
<dbReference type="InterPro" id="IPR012341">
    <property type="entry name" value="6hp_glycosidase-like_sf"/>
</dbReference>
<sequence>MASNILFKHYQIDDYIEIAEETAGWLKSVERKTEHGKRWIQSPDSTEDFSDYPMLTEKALYGGSAGIGLFYLRLYQATKKEEYLTEAKEAAADIIATDEGVAFYEKALNIKGVEDKLVHVKNMPGWTAGYYNGPTGSAYLVLKLYEITGDETYKTYAIKVADDLLSVAKKAPEGIYFSEQNDLCGDAGFVTYLVSVYEVTKDEKYINAAKALGEYILSKGKPAKNGGTYWNVVDLSIIDFPEDVFWVNLAHGTSGVAWIFTILYQETKDEKFLQAAKEAAEYIKGIAVGDDYAVLVPYLDSEKRGPSTEFYYLSTCHGPAGTALLFEALYKITKENDYLDWVKKLSRGIIEAGAPENYSRGYWRSQALCCGTPGLLEHFISVYKLTGEEEFLNYAKRTARTIIGQSQVDDDAKDIYKLSNTRRWLGNWWRTIPQDVHTYSGLYIGTAGNAWSLLTLAAALKKEDYIEIIEYNF</sequence>
<gene>
    <name evidence="2" type="ORF">H8S17_10710</name>
</gene>
<keyword evidence="2" id="KW-0378">Hydrolase</keyword>
<dbReference type="PANTHER" id="PTHR12736">
    <property type="entry name" value="LANC-LIKE PROTEIN"/>
    <property type="match status" value="1"/>
</dbReference>
<evidence type="ECO:0000256" key="1">
    <source>
        <dbReference type="PIRSR" id="PIRSR607822-1"/>
    </source>
</evidence>
<dbReference type="InterPro" id="IPR007822">
    <property type="entry name" value="LANC-like"/>
</dbReference>
<proteinExistence type="predicted"/>
<evidence type="ECO:0000313" key="2">
    <source>
        <dbReference type="EMBL" id="MBC5714662.1"/>
    </source>
</evidence>